<dbReference type="GO" id="GO:0016020">
    <property type="term" value="C:membrane"/>
    <property type="evidence" value="ECO:0007669"/>
    <property type="project" value="UniProtKB-SubCell"/>
</dbReference>
<dbReference type="InterPro" id="IPR045863">
    <property type="entry name" value="CorA_TM1_TM2"/>
</dbReference>
<dbReference type="PANTHER" id="PTHR47685:SF1">
    <property type="entry name" value="MAGNESIUM TRANSPORT PROTEIN CORA"/>
    <property type="match status" value="1"/>
</dbReference>
<dbReference type="EMBL" id="CAJVRL010000046">
    <property type="protein sequence ID" value="CAG8952543.1"/>
    <property type="molecule type" value="Genomic_DNA"/>
</dbReference>
<keyword evidence="2 7" id="KW-0812">Transmembrane</keyword>
<accession>A0A9N9KTS9</accession>
<reference evidence="8" key="1">
    <citation type="submission" date="2021-07" db="EMBL/GenBank/DDBJ databases">
        <authorList>
            <person name="Durling M."/>
        </authorList>
    </citation>
    <scope>NUCLEOTIDE SEQUENCE</scope>
</reference>
<dbReference type="Pfam" id="PF01544">
    <property type="entry name" value="CorA"/>
    <property type="match status" value="1"/>
</dbReference>
<feature type="region of interest" description="Disordered" evidence="6">
    <location>
        <begin position="23"/>
        <end position="50"/>
    </location>
</feature>
<feature type="coiled-coil region" evidence="5">
    <location>
        <begin position="360"/>
        <end position="387"/>
    </location>
</feature>
<feature type="compositionally biased region" description="Basic and acidic residues" evidence="6">
    <location>
        <begin position="37"/>
        <end position="50"/>
    </location>
</feature>
<evidence type="ECO:0000256" key="6">
    <source>
        <dbReference type="SAM" id="MobiDB-lite"/>
    </source>
</evidence>
<keyword evidence="3 7" id="KW-1133">Transmembrane helix</keyword>
<evidence type="ECO:0000256" key="4">
    <source>
        <dbReference type="ARBA" id="ARBA00023136"/>
    </source>
</evidence>
<sequence length="466" mass="54673">MPYLHWEIKSRQIRMAEVIAELSKSNTPHSPADQAECDQRKREEQRKRIEQERRRFASDWTRLQYLTKFEKEHGHLPKTRSKHLGNYLLSVARVAEQMEFEADERLLRNFLHEKSPLHVRRTLDQSYFWTLQDTATRDRDQVVYRGTRGGKRPQGRIVMVDQLWMWILDEHTILTSFPRRWGRNKPDSSGVHKSLRDRLSLGEDEINSVFDLALIILDQCSRVFFDRTKPRDNRPEVMDIFGNTVASLTHKKTDSYELFWRQSEKDLALSNHHVTRSHRTYLNINPEGALLRECEDVIEELHMMKRVFIQQSQVVKDFKKSLDKMNANYEVEKLQKGIHDGEPRVDHDTILRAQELVDHIDERMSEIGNLESEAKRTNQQLHSLLALKQQQASIIEARLALERAVQANSQGRSVMLFTVVTILFLPLSFFTSLFGMNNSDWSNDLLGLHEQLRLMRGFSSAPHPLS</sequence>
<dbReference type="InterPro" id="IPR002523">
    <property type="entry name" value="MgTranspt_CorA/ZnTranspt_ZntB"/>
</dbReference>
<dbReference type="PANTHER" id="PTHR47685">
    <property type="entry name" value="MAGNESIUM TRANSPORT PROTEIN CORA"/>
    <property type="match status" value="1"/>
</dbReference>
<evidence type="ECO:0000313" key="8">
    <source>
        <dbReference type="EMBL" id="CAG8952543.1"/>
    </source>
</evidence>
<organism evidence="8 9">
    <name type="scientific">Hymenoscyphus fraxineus</name>
    <dbReference type="NCBI Taxonomy" id="746836"/>
    <lineage>
        <taxon>Eukaryota</taxon>
        <taxon>Fungi</taxon>
        <taxon>Dikarya</taxon>
        <taxon>Ascomycota</taxon>
        <taxon>Pezizomycotina</taxon>
        <taxon>Leotiomycetes</taxon>
        <taxon>Helotiales</taxon>
        <taxon>Helotiaceae</taxon>
        <taxon>Hymenoscyphus</taxon>
    </lineage>
</organism>
<dbReference type="GO" id="GO:0046873">
    <property type="term" value="F:metal ion transmembrane transporter activity"/>
    <property type="evidence" value="ECO:0007669"/>
    <property type="project" value="InterPro"/>
</dbReference>
<name>A0A9N9KTS9_9HELO</name>
<dbReference type="Proteomes" id="UP000696280">
    <property type="component" value="Unassembled WGS sequence"/>
</dbReference>
<keyword evidence="4 7" id="KW-0472">Membrane</keyword>
<evidence type="ECO:0000313" key="9">
    <source>
        <dbReference type="Proteomes" id="UP000696280"/>
    </source>
</evidence>
<keyword evidence="5" id="KW-0175">Coiled coil</keyword>
<evidence type="ECO:0000256" key="7">
    <source>
        <dbReference type="SAM" id="Phobius"/>
    </source>
</evidence>
<evidence type="ECO:0000256" key="5">
    <source>
        <dbReference type="SAM" id="Coils"/>
    </source>
</evidence>
<dbReference type="InterPro" id="IPR050829">
    <property type="entry name" value="CorA_MIT"/>
</dbReference>
<dbReference type="Gene3D" id="1.20.58.340">
    <property type="entry name" value="Magnesium transport protein CorA, transmembrane region"/>
    <property type="match status" value="1"/>
</dbReference>
<keyword evidence="9" id="KW-1185">Reference proteome</keyword>
<proteinExistence type="predicted"/>
<evidence type="ECO:0000256" key="1">
    <source>
        <dbReference type="ARBA" id="ARBA00004141"/>
    </source>
</evidence>
<evidence type="ECO:0000256" key="3">
    <source>
        <dbReference type="ARBA" id="ARBA00022989"/>
    </source>
</evidence>
<comment type="caution">
    <text evidence="8">The sequence shown here is derived from an EMBL/GenBank/DDBJ whole genome shotgun (WGS) entry which is preliminary data.</text>
</comment>
<gene>
    <name evidence="8" type="ORF">HYFRA_00009647</name>
</gene>
<dbReference type="SUPFAM" id="SSF144083">
    <property type="entry name" value="Magnesium transport protein CorA, transmembrane region"/>
    <property type="match status" value="1"/>
</dbReference>
<comment type="subcellular location">
    <subcellularLocation>
        <location evidence="1">Membrane</location>
        <topology evidence="1">Multi-pass membrane protein</topology>
    </subcellularLocation>
</comment>
<dbReference type="AlphaFoldDB" id="A0A9N9KTS9"/>
<dbReference type="OrthoDB" id="341259at2759"/>
<evidence type="ECO:0000256" key="2">
    <source>
        <dbReference type="ARBA" id="ARBA00022692"/>
    </source>
</evidence>
<feature type="transmembrane region" description="Helical" evidence="7">
    <location>
        <begin position="414"/>
        <end position="436"/>
    </location>
</feature>
<protein>
    <submittedName>
        <fullName evidence="8">Uncharacterized protein</fullName>
    </submittedName>
</protein>